<evidence type="ECO:0000313" key="7">
    <source>
        <dbReference type="Proteomes" id="UP000226592"/>
    </source>
</evidence>
<keyword evidence="4" id="KW-0812">Transmembrane</keyword>
<dbReference type="PANTHER" id="PTHR33154">
    <property type="entry name" value="TRANSCRIPTIONAL REGULATOR, ARSR FAMILY"/>
    <property type="match status" value="1"/>
</dbReference>
<dbReference type="Proteomes" id="UP000226592">
    <property type="component" value="Unassembled WGS sequence"/>
</dbReference>
<dbReference type="EMBL" id="NZBU01000004">
    <property type="protein sequence ID" value="MAG21893.1"/>
    <property type="molecule type" value="Genomic_DNA"/>
</dbReference>
<keyword evidence="1" id="KW-0805">Transcription regulation</keyword>
<dbReference type="Gene3D" id="1.10.10.10">
    <property type="entry name" value="Winged helix-like DNA-binding domain superfamily/Winged helix DNA-binding domain"/>
    <property type="match status" value="1"/>
</dbReference>
<comment type="caution">
    <text evidence="6">The sequence shown here is derived from an EMBL/GenBank/DDBJ whole genome shotgun (WGS) entry which is preliminary data.</text>
</comment>
<feature type="domain" description="HTH arsR-type" evidence="5">
    <location>
        <begin position="1"/>
        <end position="93"/>
    </location>
</feature>
<dbReference type="Pfam" id="PF01022">
    <property type="entry name" value="HTH_5"/>
    <property type="match status" value="1"/>
</dbReference>
<keyword evidence="2" id="KW-0238">DNA-binding</keyword>
<gene>
    <name evidence="6" type="ORF">CL943_01125</name>
</gene>
<evidence type="ECO:0000256" key="4">
    <source>
        <dbReference type="SAM" id="Phobius"/>
    </source>
</evidence>
<reference evidence="7" key="1">
    <citation type="submission" date="2017-09" db="EMBL/GenBank/DDBJ databases">
        <title>The Reconstruction of 2,631 Draft Metagenome-Assembled Genomes from the Global Oceans.</title>
        <authorList>
            <person name="Tully B.J."/>
            <person name="Graham E.D."/>
            <person name="Heidelberg J.F."/>
        </authorList>
    </citation>
    <scope>NUCLEOTIDE SEQUENCE [LARGE SCALE GENOMIC DNA]</scope>
</reference>
<dbReference type="CDD" id="cd00090">
    <property type="entry name" value="HTH_ARSR"/>
    <property type="match status" value="1"/>
</dbReference>
<keyword evidence="4" id="KW-1133">Transmembrane helix</keyword>
<keyword evidence="3" id="KW-0804">Transcription</keyword>
<dbReference type="SMART" id="SM00418">
    <property type="entry name" value="HTH_ARSR"/>
    <property type="match status" value="1"/>
</dbReference>
<dbReference type="InterPro" id="IPR051081">
    <property type="entry name" value="HTH_MetalResp_TranReg"/>
</dbReference>
<evidence type="ECO:0000256" key="1">
    <source>
        <dbReference type="ARBA" id="ARBA00023015"/>
    </source>
</evidence>
<dbReference type="InterPro" id="IPR036390">
    <property type="entry name" value="WH_DNA-bd_sf"/>
</dbReference>
<evidence type="ECO:0000259" key="5">
    <source>
        <dbReference type="PROSITE" id="PS50987"/>
    </source>
</evidence>
<proteinExistence type="predicted"/>
<evidence type="ECO:0000313" key="6">
    <source>
        <dbReference type="EMBL" id="MAG21893.1"/>
    </source>
</evidence>
<dbReference type="PRINTS" id="PR00778">
    <property type="entry name" value="HTHARSR"/>
</dbReference>
<accession>A0A2D6M0E1</accession>
<dbReference type="PANTHER" id="PTHR33154:SF33">
    <property type="entry name" value="TRANSCRIPTIONAL REPRESSOR SDPR"/>
    <property type="match status" value="1"/>
</dbReference>
<name>A0A2D6M0E1_9ARCH</name>
<dbReference type="AlphaFoldDB" id="A0A2D6M0E1"/>
<dbReference type="InterPro" id="IPR036388">
    <property type="entry name" value="WH-like_DNA-bd_sf"/>
</dbReference>
<dbReference type="PROSITE" id="PS50987">
    <property type="entry name" value="HTH_ARSR_2"/>
    <property type="match status" value="1"/>
</dbReference>
<sequence length="184" mass="19917">MDEITLTSTEFKALASETRTGIVKLLGNRNYTLSEISKKMNLAAPTIKQHLALLGDAGLTECIDEGRKWKYYSLTKKGHRILEPETTGNIFIVLVLSIIGILAVLYSFIGSGTMNLAAPVKEFAEDRVMETAAAGTPMAVEKGAETMVESLPLVTIILENVPLVVAVLAFGAIAVIVVNRIRKK</sequence>
<evidence type="ECO:0000256" key="3">
    <source>
        <dbReference type="ARBA" id="ARBA00023163"/>
    </source>
</evidence>
<feature type="transmembrane region" description="Helical" evidence="4">
    <location>
        <begin position="156"/>
        <end position="178"/>
    </location>
</feature>
<feature type="transmembrane region" description="Helical" evidence="4">
    <location>
        <begin position="90"/>
        <end position="109"/>
    </location>
</feature>
<evidence type="ECO:0000256" key="2">
    <source>
        <dbReference type="ARBA" id="ARBA00023125"/>
    </source>
</evidence>
<dbReference type="SUPFAM" id="SSF46785">
    <property type="entry name" value="Winged helix' DNA-binding domain"/>
    <property type="match status" value="1"/>
</dbReference>
<dbReference type="GO" id="GO:0003700">
    <property type="term" value="F:DNA-binding transcription factor activity"/>
    <property type="evidence" value="ECO:0007669"/>
    <property type="project" value="InterPro"/>
</dbReference>
<keyword evidence="4" id="KW-0472">Membrane</keyword>
<organism evidence="6 7">
    <name type="scientific">Candidatus Iainarchaeum sp</name>
    <dbReference type="NCBI Taxonomy" id="3101447"/>
    <lineage>
        <taxon>Archaea</taxon>
        <taxon>Candidatus Iainarchaeota</taxon>
        <taxon>Candidatus Iainarchaeia</taxon>
        <taxon>Candidatus Iainarchaeales</taxon>
        <taxon>Candidatus Iainarchaeaceae</taxon>
        <taxon>Candidatus Iainarchaeum</taxon>
    </lineage>
</organism>
<dbReference type="InterPro" id="IPR001845">
    <property type="entry name" value="HTH_ArsR_DNA-bd_dom"/>
</dbReference>
<protein>
    <recommendedName>
        <fullName evidence="5">HTH arsR-type domain-containing protein</fullName>
    </recommendedName>
</protein>
<dbReference type="GO" id="GO:0003677">
    <property type="term" value="F:DNA binding"/>
    <property type="evidence" value="ECO:0007669"/>
    <property type="project" value="UniProtKB-KW"/>
</dbReference>
<dbReference type="InterPro" id="IPR011991">
    <property type="entry name" value="ArsR-like_HTH"/>
</dbReference>